<dbReference type="SUPFAM" id="SSF51735">
    <property type="entry name" value="NAD(P)-binding Rossmann-fold domains"/>
    <property type="match status" value="1"/>
</dbReference>
<accession>A0A1C7DVH2</accession>
<dbReference type="RefSeq" id="WP_008496741.1">
    <property type="nucleotide sequence ID" value="NZ_CP016537.2"/>
</dbReference>
<dbReference type="STRING" id="1215089.BBI08_16740"/>
<keyword evidence="2" id="KW-0560">Oxidoreductase</keyword>
<dbReference type="PROSITE" id="PS00061">
    <property type="entry name" value="ADH_SHORT"/>
    <property type="match status" value="1"/>
</dbReference>
<dbReference type="NCBIfam" id="NF005559">
    <property type="entry name" value="PRK07231.1"/>
    <property type="match status" value="1"/>
</dbReference>
<dbReference type="Proteomes" id="UP000092687">
    <property type="component" value="Chromosome"/>
</dbReference>
<protein>
    <submittedName>
        <fullName evidence="3">3-ketoacyl-ACP reductase</fullName>
    </submittedName>
</protein>
<dbReference type="AlphaFoldDB" id="A0A1C7DVH2"/>
<dbReference type="GO" id="GO:0016491">
    <property type="term" value="F:oxidoreductase activity"/>
    <property type="evidence" value="ECO:0007669"/>
    <property type="project" value="UniProtKB-KW"/>
</dbReference>
<dbReference type="OrthoDB" id="286404at2"/>
<evidence type="ECO:0000313" key="3">
    <source>
        <dbReference type="EMBL" id="ANU15402.1"/>
    </source>
</evidence>
<name>A0A1C7DVH2_9BACL</name>
<dbReference type="PRINTS" id="PR00081">
    <property type="entry name" value="GDHRDH"/>
</dbReference>
<evidence type="ECO:0000256" key="2">
    <source>
        <dbReference type="ARBA" id="ARBA00023002"/>
    </source>
</evidence>
<proteinExistence type="inferred from homology"/>
<dbReference type="InterPro" id="IPR036291">
    <property type="entry name" value="NAD(P)-bd_dom_sf"/>
</dbReference>
<dbReference type="Pfam" id="PF13561">
    <property type="entry name" value="adh_short_C2"/>
    <property type="match status" value="1"/>
</dbReference>
<gene>
    <name evidence="3" type="ORF">BBI08_16740</name>
</gene>
<comment type="similarity">
    <text evidence="1">Belongs to the short-chain dehydrogenases/reductases (SDR) family.</text>
</comment>
<dbReference type="GO" id="GO:0008206">
    <property type="term" value="P:bile acid metabolic process"/>
    <property type="evidence" value="ECO:0007669"/>
    <property type="project" value="UniProtKB-ARBA"/>
</dbReference>
<dbReference type="PANTHER" id="PTHR24321:SF8">
    <property type="entry name" value="ESTRADIOL 17-BETA-DEHYDROGENASE 8-RELATED"/>
    <property type="match status" value="1"/>
</dbReference>
<dbReference type="Gene3D" id="3.40.50.720">
    <property type="entry name" value="NAD(P)-binding Rossmann-like Domain"/>
    <property type="match status" value="1"/>
</dbReference>
<sequence length="251" mass="26703">MGLDNKVAIVTGASGGMGKEVVEQFLKQGSNVAAIDLHVDSLQELEKQYPKQLLVLQGNLTEEQSVEVAIKKTADKFGRIDVLANVAGIAQAATDIEKVTLKDWERIMAINSTAVFLTSRAVVPYMKQQNCGSIINIASVSVDRPRPGLNAYVASKGATISLTKALAIELAPYNIRVNAINPGPADTKMLGEFTASGVDEGQTKENIFRKSVPLGELITPEAIANCVLYLSSDLAKMMTGSIVNVDGGRGI</sequence>
<dbReference type="EMBL" id="CP016537">
    <property type="protein sequence ID" value="ANU15402.1"/>
    <property type="molecule type" value="Genomic_DNA"/>
</dbReference>
<dbReference type="InterPro" id="IPR002347">
    <property type="entry name" value="SDR_fam"/>
</dbReference>
<reference evidence="3" key="1">
    <citation type="submission" date="2016-10" db="EMBL/GenBank/DDBJ databases">
        <authorList>
            <person name="de Groot N.N."/>
        </authorList>
    </citation>
    <scope>NUCLEOTIDE SEQUENCE</scope>
    <source>
        <strain evidence="3">DSM 24743</strain>
    </source>
</reference>
<organism evidence="3 4">
    <name type="scientific">Planococcus halocryophilus</name>
    <dbReference type="NCBI Taxonomy" id="1215089"/>
    <lineage>
        <taxon>Bacteria</taxon>
        <taxon>Bacillati</taxon>
        <taxon>Bacillota</taxon>
        <taxon>Bacilli</taxon>
        <taxon>Bacillales</taxon>
        <taxon>Caryophanaceae</taxon>
        <taxon>Planococcus</taxon>
    </lineage>
</organism>
<evidence type="ECO:0000256" key="1">
    <source>
        <dbReference type="ARBA" id="ARBA00006484"/>
    </source>
</evidence>
<dbReference type="PANTHER" id="PTHR24321">
    <property type="entry name" value="DEHYDROGENASES, SHORT CHAIN"/>
    <property type="match status" value="1"/>
</dbReference>
<dbReference type="KEGG" id="phc:BBI08_16740"/>
<keyword evidence="4" id="KW-1185">Reference proteome</keyword>
<dbReference type="FunFam" id="3.40.50.720:FF:000084">
    <property type="entry name" value="Short-chain dehydrogenase reductase"/>
    <property type="match status" value="1"/>
</dbReference>
<evidence type="ECO:0000313" key="4">
    <source>
        <dbReference type="Proteomes" id="UP000092687"/>
    </source>
</evidence>
<dbReference type="PRINTS" id="PR00080">
    <property type="entry name" value="SDRFAMILY"/>
</dbReference>
<dbReference type="InterPro" id="IPR020904">
    <property type="entry name" value="Sc_DH/Rdtase_CS"/>
</dbReference>